<dbReference type="EMBL" id="JXTC01000021">
    <property type="protein sequence ID" value="PON98985.1"/>
    <property type="molecule type" value="Genomic_DNA"/>
</dbReference>
<dbReference type="Proteomes" id="UP000237000">
    <property type="component" value="Unassembled WGS sequence"/>
</dbReference>
<protein>
    <submittedName>
        <fullName evidence="1">Uncharacterized protein</fullName>
    </submittedName>
</protein>
<organism evidence="1 2">
    <name type="scientific">Trema orientale</name>
    <name type="common">Charcoal tree</name>
    <name type="synonym">Celtis orientalis</name>
    <dbReference type="NCBI Taxonomy" id="63057"/>
    <lineage>
        <taxon>Eukaryota</taxon>
        <taxon>Viridiplantae</taxon>
        <taxon>Streptophyta</taxon>
        <taxon>Embryophyta</taxon>
        <taxon>Tracheophyta</taxon>
        <taxon>Spermatophyta</taxon>
        <taxon>Magnoliopsida</taxon>
        <taxon>eudicotyledons</taxon>
        <taxon>Gunneridae</taxon>
        <taxon>Pentapetalae</taxon>
        <taxon>rosids</taxon>
        <taxon>fabids</taxon>
        <taxon>Rosales</taxon>
        <taxon>Cannabaceae</taxon>
        <taxon>Trema</taxon>
    </lineage>
</organism>
<accession>A0A2P5FMG3</accession>
<dbReference type="AlphaFoldDB" id="A0A2P5FMG3"/>
<evidence type="ECO:0000313" key="1">
    <source>
        <dbReference type="EMBL" id="PON98985.1"/>
    </source>
</evidence>
<name>A0A2P5FMG3_TREOI</name>
<comment type="caution">
    <text evidence="1">The sequence shown here is derived from an EMBL/GenBank/DDBJ whole genome shotgun (WGS) entry which is preliminary data.</text>
</comment>
<dbReference type="OrthoDB" id="10516613at2759"/>
<reference evidence="2" key="1">
    <citation type="submission" date="2016-06" db="EMBL/GenBank/DDBJ databases">
        <title>Parallel loss of symbiosis genes in relatives of nitrogen-fixing non-legume Parasponia.</title>
        <authorList>
            <person name="Van Velzen R."/>
            <person name="Holmer R."/>
            <person name="Bu F."/>
            <person name="Rutten L."/>
            <person name="Van Zeijl A."/>
            <person name="Liu W."/>
            <person name="Santuari L."/>
            <person name="Cao Q."/>
            <person name="Sharma T."/>
            <person name="Shen D."/>
            <person name="Roswanjaya Y."/>
            <person name="Wardhani T."/>
            <person name="Kalhor M.S."/>
            <person name="Jansen J."/>
            <person name="Van den Hoogen J."/>
            <person name="Gungor B."/>
            <person name="Hartog M."/>
            <person name="Hontelez J."/>
            <person name="Verver J."/>
            <person name="Yang W.-C."/>
            <person name="Schijlen E."/>
            <person name="Repin R."/>
            <person name="Schilthuizen M."/>
            <person name="Schranz E."/>
            <person name="Heidstra R."/>
            <person name="Miyata K."/>
            <person name="Fedorova E."/>
            <person name="Kohlen W."/>
            <person name="Bisseling T."/>
            <person name="Smit S."/>
            <person name="Geurts R."/>
        </authorList>
    </citation>
    <scope>NUCLEOTIDE SEQUENCE [LARGE SCALE GENOMIC DNA]</scope>
    <source>
        <strain evidence="2">cv. RG33-2</strain>
    </source>
</reference>
<evidence type="ECO:0000313" key="2">
    <source>
        <dbReference type="Proteomes" id="UP000237000"/>
    </source>
</evidence>
<keyword evidence="2" id="KW-1185">Reference proteome</keyword>
<sequence length="104" mass="11461">MFIAEYDKAYGSVVGPLYLNSVNGGACFGWQPRLFAHPPKLPANHSGTHFSTQTMGPIRCSQSPMTPTSLSLPSFPLLYLILSESHSYLPPKHSSIYSPYPNFN</sequence>
<dbReference type="InParanoid" id="A0A2P5FMG3"/>
<gene>
    <name evidence="1" type="ORF">TorRG33x02_052220</name>
</gene>
<proteinExistence type="predicted"/>